<evidence type="ECO:0000313" key="1">
    <source>
        <dbReference type="EMBL" id="CFX27731.1"/>
    </source>
</evidence>
<dbReference type="STRING" id="690567.906"/>
<evidence type="ECO:0000313" key="2">
    <source>
        <dbReference type="Proteomes" id="UP000045545"/>
    </source>
</evidence>
<gene>
    <name evidence="1" type="ORF">906</name>
</gene>
<keyword evidence="1" id="KW-0378">Hydrolase</keyword>
<proteinExistence type="predicted"/>
<organism evidence="1 2">
    <name type="scientific">Syntrophomonas zehnderi OL-4</name>
    <dbReference type="NCBI Taxonomy" id="690567"/>
    <lineage>
        <taxon>Bacteria</taxon>
        <taxon>Bacillati</taxon>
        <taxon>Bacillota</taxon>
        <taxon>Clostridia</taxon>
        <taxon>Eubacteriales</taxon>
        <taxon>Syntrophomonadaceae</taxon>
        <taxon>Syntrophomonas</taxon>
    </lineage>
</organism>
<dbReference type="Pfam" id="PF10133">
    <property type="entry name" value="CooT"/>
    <property type="match status" value="1"/>
</dbReference>
<dbReference type="Gene3D" id="2.60.40.1120">
    <property type="entry name" value="Carboxypeptidase-like, regulatory domain"/>
    <property type="match status" value="1"/>
</dbReference>
<name>A0A0E4C861_9FIRM</name>
<accession>A0A0E4C861</accession>
<dbReference type="EMBL" id="CGIH01000013">
    <property type="protein sequence ID" value="CFX27731.1"/>
    <property type="molecule type" value="Genomic_DNA"/>
</dbReference>
<dbReference type="SMR" id="A0A0E4C861"/>
<sequence>MCESNVYIDREGKEELLLESVDRIIPGEDGTIFLESIFGERKVVKARIREMELVHHRIILEEVRNPVLSDYSQEIWLEPMTDHGHFHGGEEVRLELFKGYNMKPDCKASFDELKAFVANDGLVSEVQIKEHHENLEINLGQEADGLLQIYVKESGAKELYAKVVMEIGHHHHHGLKPLGLPLEIIPVDYSHARMGENYEIQVLKDGQPLPGANVKVTYASTKNREYPHRLTTNEDGRAKIFLTARGNYLFTVQENNISSTYTLVKSF</sequence>
<reference evidence="1 2" key="1">
    <citation type="submission" date="2015-03" db="EMBL/GenBank/DDBJ databases">
        <authorList>
            <person name="Murphy D."/>
        </authorList>
    </citation>
    <scope>NUCLEOTIDE SEQUENCE [LARGE SCALE GENOMIC DNA]</scope>
    <source>
        <strain evidence="1 2">OL-4</strain>
    </source>
</reference>
<protein>
    <submittedName>
        <fullName evidence="1">Carboxypeptidase, regulatory domain</fullName>
    </submittedName>
</protein>
<dbReference type="InterPro" id="IPR019613">
    <property type="entry name" value="DUF4198"/>
</dbReference>
<dbReference type="AlphaFoldDB" id="A0A0E4C861"/>
<dbReference type="Proteomes" id="UP000045545">
    <property type="component" value="Unassembled WGS sequence"/>
</dbReference>
<keyword evidence="1" id="KW-0121">Carboxypeptidase</keyword>
<dbReference type="InterPro" id="IPR019300">
    <property type="entry name" value="CooT"/>
</dbReference>
<dbReference type="Pfam" id="PF10670">
    <property type="entry name" value="DUF4198"/>
    <property type="match status" value="1"/>
</dbReference>
<dbReference type="GO" id="GO:0004180">
    <property type="term" value="F:carboxypeptidase activity"/>
    <property type="evidence" value="ECO:0007669"/>
    <property type="project" value="UniProtKB-KW"/>
</dbReference>
<keyword evidence="1" id="KW-0645">Protease</keyword>
<dbReference type="RefSeq" id="WP_076982605.1">
    <property type="nucleotide sequence ID" value="NZ_CGIH01000013.1"/>
</dbReference>
<keyword evidence="2" id="KW-1185">Reference proteome</keyword>